<accession>A0A1F4TQR5</accession>
<dbReference type="SUPFAM" id="SSF48452">
    <property type="entry name" value="TPR-like"/>
    <property type="match status" value="1"/>
</dbReference>
<dbReference type="Proteomes" id="UP000177309">
    <property type="component" value="Unassembled WGS sequence"/>
</dbReference>
<evidence type="ECO:0000313" key="2">
    <source>
        <dbReference type="EMBL" id="OGC34977.1"/>
    </source>
</evidence>
<dbReference type="EMBL" id="MEUI01000011">
    <property type="protein sequence ID" value="OGC34977.1"/>
    <property type="molecule type" value="Genomic_DNA"/>
</dbReference>
<feature type="transmembrane region" description="Helical" evidence="1">
    <location>
        <begin position="117"/>
        <end position="138"/>
    </location>
</feature>
<proteinExistence type="predicted"/>
<keyword evidence="1" id="KW-1133">Transmembrane helix</keyword>
<evidence type="ECO:0000256" key="1">
    <source>
        <dbReference type="SAM" id="Phobius"/>
    </source>
</evidence>
<sequence length="415" mass="46478">MGLQASLISHMVQQKSSRTAQAANLFGRVAETVTRGLYKNYLSRGAREIVGQDRLEIGDTLSISSGQVRKNGQVIFQHETLFRGINIEQIDVTKEMCHAKGMTNYLRWEAIGHRAHSLSALLSTLGTIPSLGLSYLFFKYVPIETSSFGAISYLVIISLFVVPFYRILSLIPQEHKDSKANLGDVDRHKLKSFFFKQVNVRGIMYPLLPGVIFVNNAEGPQDAEISTFHEKVHSLGGSEYRAEQLTRAYIAKGVFAKKTLPALHLLRNLFGILSGNFALIRFGTSFYQVTYRELSCIADDKTKLQAFLDREPEGNFTHAIAARLLGLPERASTHYEKILEKINSQLKNERSPYLGGLPIREAQRLVLLAIAIGYQEAGNLDKAREFLKKIIRLKTDCYFSPVLLAAAKKTIVPNL</sequence>
<protein>
    <submittedName>
        <fullName evidence="2">Uncharacterized protein</fullName>
    </submittedName>
</protein>
<dbReference type="AlphaFoldDB" id="A0A1F4TQR5"/>
<comment type="caution">
    <text evidence="2">The sequence shown here is derived from an EMBL/GenBank/DDBJ whole genome shotgun (WGS) entry which is preliminary data.</text>
</comment>
<gene>
    <name evidence="2" type="ORF">A2462_05220</name>
</gene>
<evidence type="ECO:0000313" key="3">
    <source>
        <dbReference type="Proteomes" id="UP000177309"/>
    </source>
</evidence>
<feature type="transmembrane region" description="Helical" evidence="1">
    <location>
        <begin position="150"/>
        <end position="168"/>
    </location>
</feature>
<keyword evidence="1" id="KW-0472">Membrane</keyword>
<reference evidence="2 3" key="1">
    <citation type="journal article" date="2016" name="Nat. Commun.">
        <title>Thousands of microbial genomes shed light on interconnected biogeochemical processes in an aquifer system.</title>
        <authorList>
            <person name="Anantharaman K."/>
            <person name="Brown C.T."/>
            <person name="Hug L.A."/>
            <person name="Sharon I."/>
            <person name="Castelle C.J."/>
            <person name="Probst A.J."/>
            <person name="Thomas B.C."/>
            <person name="Singh A."/>
            <person name="Wilkins M.J."/>
            <person name="Karaoz U."/>
            <person name="Brodie E.L."/>
            <person name="Williams K.H."/>
            <person name="Hubbard S.S."/>
            <person name="Banfield J.F."/>
        </authorList>
    </citation>
    <scope>NUCLEOTIDE SEQUENCE [LARGE SCALE GENOMIC DNA]</scope>
</reference>
<organism evidence="2 3">
    <name type="scientific">candidate division WOR-1 bacterium RIFOXYC2_FULL_41_25</name>
    <dbReference type="NCBI Taxonomy" id="1802586"/>
    <lineage>
        <taxon>Bacteria</taxon>
        <taxon>Bacillati</taxon>
        <taxon>Saganbacteria</taxon>
    </lineage>
</organism>
<dbReference type="InterPro" id="IPR011990">
    <property type="entry name" value="TPR-like_helical_dom_sf"/>
</dbReference>
<keyword evidence="1" id="KW-0812">Transmembrane</keyword>
<name>A0A1F4TQR5_UNCSA</name>